<reference evidence="4" key="4">
    <citation type="journal article" date="2008" name="Nucleic Acids Res.">
        <title>The rice annotation project database (RAP-DB): 2008 update.</title>
        <authorList>
            <consortium name="The rice annotation project (RAP)"/>
        </authorList>
    </citation>
    <scope>GENOME REANNOTATION</scope>
    <source>
        <strain evidence="4">cv. Nipponbare</strain>
    </source>
</reference>
<name>Q6K611_ORYSJ</name>
<feature type="region of interest" description="Disordered" evidence="1">
    <location>
        <begin position="52"/>
        <end position="122"/>
    </location>
</feature>
<dbReference type="AlphaFoldDB" id="Q6K611"/>
<evidence type="ECO:0000313" key="3">
    <source>
        <dbReference type="EMBL" id="BAD23236.1"/>
    </source>
</evidence>
<reference evidence="2" key="1">
    <citation type="submission" date="2002-03" db="EMBL/GenBank/DDBJ databases">
        <title>Oryza sativa nipponbare(GA3) genomic DNA, chromosome 2, BAC clone:OSJNBa0001A11.</title>
        <authorList>
            <person name="Sasaki T."/>
            <person name="Matsumoto T."/>
            <person name="Yamamoto K."/>
        </authorList>
    </citation>
    <scope>NUCLEOTIDE SEQUENCE</scope>
</reference>
<sequence>MDKRRWWRRQRRASTDDCFGGGSGFKELHDGGSVARKLGDDGCNIGSSVVAGTTLRARQRRPPKLEGLSDSDDDGGSELGDNRSDGAGLDRGRFANDDLGSCGASAPMTMAADYDSGNDGLQ</sequence>
<evidence type="ECO:0000313" key="4">
    <source>
        <dbReference type="Proteomes" id="UP000000763"/>
    </source>
</evidence>
<feature type="compositionally biased region" description="Basic and acidic residues" evidence="1">
    <location>
        <begin position="80"/>
        <end position="96"/>
    </location>
</feature>
<dbReference type="EMBL" id="AP004861">
    <property type="protein sequence ID" value="BAD23095.1"/>
    <property type="molecule type" value="Genomic_DNA"/>
</dbReference>
<gene>
    <name evidence="3" type="ORF">OJ1789_D08.6</name>
    <name evidence="2" type="ORF">OSJNBa0001A11.34</name>
</gene>
<evidence type="ECO:0000313" key="2">
    <source>
        <dbReference type="EMBL" id="BAD23095.1"/>
    </source>
</evidence>
<accession>Q6K611</accession>
<dbReference type="EMBL" id="AP005299">
    <property type="protein sequence ID" value="BAD23236.1"/>
    <property type="molecule type" value="Genomic_DNA"/>
</dbReference>
<feature type="compositionally biased region" description="Basic residues" evidence="1">
    <location>
        <begin position="1"/>
        <end position="12"/>
    </location>
</feature>
<evidence type="ECO:0000256" key="1">
    <source>
        <dbReference type="SAM" id="MobiDB-lite"/>
    </source>
</evidence>
<reference evidence="4" key="3">
    <citation type="journal article" date="2005" name="Nature">
        <title>The map-based sequence of the rice genome.</title>
        <authorList>
            <consortium name="International rice genome sequencing project (IRGSP)"/>
            <person name="Matsumoto T."/>
            <person name="Wu J."/>
            <person name="Kanamori H."/>
            <person name="Katayose Y."/>
            <person name="Fujisawa M."/>
            <person name="Namiki N."/>
            <person name="Mizuno H."/>
            <person name="Yamamoto K."/>
            <person name="Antonio B.A."/>
            <person name="Baba T."/>
            <person name="Sakata K."/>
            <person name="Nagamura Y."/>
            <person name="Aoki H."/>
            <person name="Arikawa K."/>
            <person name="Arita K."/>
            <person name="Bito T."/>
            <person name="Chiden Y."/>
            <person name="Fujitsuka N."/>
            <person name="Fukunaka R."/>
            <person name="Hamada M."/>
            <person name="Harada C."/>
            <person name="Hayashi A."/>
            <person name="Hijishita S."/>
            <person name="Honda M."/>
            <person name="Hosokawa S."/>
            <person name="Ichikawa Y."/>
            <person name="Idonuma A."/>
            <person name="Iijima M."/>
            <person name="Ikeda M."/>
            <person name="Ikeno M."/>
            <person name="Ito K."/>
            <person name="Ito S."/>
            <person name="Ito T."/>
            <person name="Ito Y."/>
            <person name="Ito Y."/>
            <person name="Iwabuchi A."/>
            <person name="Kamiya K."/>
            <person name="Karasawa W."/>
            <person name="Kurita K."/>
            <person name="Katagiri S."/>
            <person name="Kikuta A."/>
            <person name="Kobayashi H."/>
            <person name="Kobayashi N."/>
            <person name="Machita K."/>
            <person name="Maehara T."/>
            <person name="Masukawa M."/>
            <person name="Mizubayashi T."/>
            <person name="Mukai Y."/>
            <person name="Nagasaki H."/>
            <person name="Nagata Y."/>
            <person name="Naito S."/>
            <person name="Nakashima M."/>
            <person name="Nakama Y."/>
            <person name="Nakamichi Y."/>
            <person name="Nakamura M."/>
            <person name="Meguro A."/>
            <person name="Negishi M."/>
            <person name="Ohta I."/>
            <person name="Ohta T."/>
            <person name="Okamoto M."/>
            <person name="Ono N."/>
            <person name="Saji S."/>
            <person name="Sakaguchi M."/>
            <person name="Sakai K."/>
            <person name="Shibata M."/>
            <person name="Shimokawa T."/>
            <person name="Song J."/>
            <person name="Takazaki Y."/>
            <person name="Terasawa K."/>
            <person name="Tsugane M."/>
            <person name="Tsuji K."/>
            <person name="Ueda S."/>
            <person name="Waki K."/>
            <person name="Yamagata H."/>
            <person name="Yamamoto M."/>
            <person name="Yamamoto S."/>
            <person name="Yamane H."/>
            <person name="Yoshiki S."/>
            <person name="Yoshihara R."/>
            <person name="Yukawa K."/>
            <person name="Zhong H."/>
            <person name="Yano M."/>
            <person name="Yuan Q."/>
            <person name="Ouyang S."/>
            <person name="Liu J."/>
            <person name="Jones K.M."/>
            <person name="Gansberger K."/>
            <person name="Moffat K."/>
            <person name="Hill J."/>
            <person name="Bera J."/>
            <person name="Fadrosh D."/>
            <person name="Jin S."/>
            <person name="Johri S."/>
            <person name="Kim M."/>
            <person name="Overton L."/>
            <person name="Reardon M."/>
            <person name="Tsitrin T."/>
            <person name="Vuong H."/>
            <person name="Weaver B."/>
            <person name="Ciecko A."/>
            <person name="Tallon L."/>
            <person name="Jackson J."/>
            <person name="Pai G."/>
            <person name="Aken S.V."/>
            <person name="Utterback T."/>
            <person name="Reidmuller S."/>
            <person name="Feldblyum T."/>
            <person name="Hsiao J."/>
            <person name="Zismann V."/>
            <person name="Iobst S."/>
            <person name="de Vazeille A.R."/>
            <person name="Buell C.R."/>
            <person name="Ying K."/>
            <person name="Li Y."/>
            <person name="Lu T."/>
            <person name="Huang Y."/>
            <person name="Zhao Q."/>
            <person name="Feng Q."/>
            <person name="Zhang L."/>
            <person name="Zhu J."/>
            <person name="Weng Q."/>
            <person name="Mu J."/>
            <person name="Lu Y."/>
            <person name="Fan D."/>
            <person name="Liu Y."/>
            <person name="Guan J."/>
            <person name="Zhang Y."/>
            <person name="Yu S."/>
            <person name="Liu X."/>
            <person name="Zhang Y."/>
            <person name="Hong G."/>
            <person name="Han B."/>
            <person name="Choisne N."/>
            <person name="Demange N."/>
            <person name="Orjeda G."/>
            <person name="Samain S."/>
            <person name="Cattolico L."/>
            <person name="Pelletier E."/>
            <person name="Couloux A."/>
            <person name="Segurens B."/>
            <person name="Wincker P."/>
            <person name="D'Hont A."/>
            <person name="Scarpelli C."/>
            <person name="Weissenbach J."/>
            <person name="Salanoubat M."/>
            <person name="Quetier F."/>
            <person name="Yu Y."/>
            <person name="Kim H.R."/>
            <person name="Rambo T."/>
            <person name="Currie J."/>
            <person name="Collura K."/>
            <person name="Luo M."/>
            <person name="Yang T."/>
            <person name="Ammiraju J.S.S."/>
            <person name="Engler F."/>
            <person name="Soderlund C."/>
            <person name="Wing R.A."/>
            <person name="Palmer L.E."/>
            <person name="de la Bastide M."/>
            <person name="Spiegel L."/>
            <person name="Nascimento L."/>
            <person name="Zutavern T."/>
            <person name="O'Shaughnessy A."/>
            <person name="Dike S."/>
            <person name="Dedhia N."/>
            <person name="Preston R."/>
            <person name="Balija V."/>
            <person name="McCombie W.R."/>
            <person name="Chow T."/>
            <person name="Chen H."/>
            <person name="Chung M."/>
            <person name="Chen C."/>
            <person name="Shaw J."/>
            <person name="Wu H."/>
            <person name="Hsiao K."/>
            <person name="Chao Y."/>
            <person name="Chu M."/>
            <person name="Cheng C."/>
            <person name="Hour A."/>
            <person name="Lee P."/>
            <person name="Lin S."/>
            <person name="Lin Y."/>
            <person name="Liou J."/>
            <person name="Liu S."/>
            <person name="Hsing Y."/>
            <person name="Raghuvanshi S."/>
            <person name="Mohanty A."/>
            <person name="Bharti A.K."/>
            <person name="Gaur A."/>
            <person name="Gupta V."/>
            <person name="Kumar D."/>
            <person name="Ravi V."/>
            <person name="Vij S."/>
            <person name="Kapur A."/>
            <person name="Khurana P."/>
            <person name="Khurana P."/>
            <person name="Khurana J.P."/>
            <person name="Tyagi A.K."/>
            <person name="Gaikwad K."/>
            <person name="Singh A."/>
            <person name="Dalal V."/>
            <person name="Srivastava S."/>
            <person name="Dixit A."/>
            <person name="Pal A.K."/>
            <person name="Ghazi I.A."/>
            <person name="Yadav M."/>
            <person name="Pandit A."/>
            <person name="Bhargava A."/>
            <person name="Sureshbabu K."/>
            <person name="Batra K."/>
            <person name="Sharma T.R."/>
            <person name="Mohapatra T."/>
            <person name="Singh N.K."/>
            <person name="Messing J."/>
            <person name="Nelson A.B."/>
            <person name="Fuks G."/>
            <person name="Kavchok S."/>
            <person name="Keizer G."/>
            <person name="Linton E."/>
            <person name="Llaca V."/>
            <person name="Song R."/>
            <person name="Tanyolac B."/>
            <person name="Young S."/>
            <person name="Ho-Il K."/>
            <person name="Hahn J.H."/>
            <person name="Sangsakoo G."/>
            <person name="Vanavichit A."/>
            <person name="de Mattos Luiz.A.T."/>
            <person name="Zimmer P.D."/>
            <person name="Malone G."/>
            <person name="Dellagostin O."/>
            <person name="de Oliveira A.C."/>
            <person name="Bevan M."/>
            <person name="Bancroft I."/>
            <person name="Minx P."/>
            <person name="Cordum H."/>
            <person name="Wilson R."/>
            <person name="Cheng Z."/>
            <person name="Jin W."/>
            <person name="Jiang J."/>
            <person name="Leong S.A."/>
            <person name="Iwama H."/>
            <person name="Gojobori T."/>
            <person name="Itoh T."/>
            <person name="Niimura Y."/>
            <person name="Fujii Y."/>
            <person name="Habara T."/>
            <person name="Sakai H."/>
            <person name="Sato Y."/>
            <person name="Wilson G."/>
            <person name="Kumar K."/>
            <person name="McCouch S."/>
            <person name="Juretic N."/>
            <person name="Hoen D."/>
            <person name="Wright S."/>
            <person name="Bruskiewich R."/>
            <person name="Bureau T."/>
            <person name="Miyao A."/>
            <person name="Hirochika H."/>
            <person name="Nishikawa T."/>
            <person name="Kadowaki K."/>
            <person name="Sugiura M."/>
            <person name="Burr B."/>
            <person name="Sasaki T."/>
        </authorList>
    </citation>
    <scope>NUCLEOTIDE SEQUENCE [LARGE SCALE GENOMIC DNA]</scope>
    <source>
        <strain evidence="4">cv. Nipponbare</strain>
    </source>
</reference>
<dbReference type="Proteomes" id="UP000000763">
    <property type="component" value="Chromosome 2"/>
</dbReference>
<organism evidence="3 4">
    <name type="scientific">Oryza sativa subsp. japonica</name>
    <name type="common">Rice</name>
    <dbReference type="NCBI Taxonomy" id="39947"/>
    <lineage>
        <taxon>Eukaryota</taxon>
        <taxon>Viridiplantae</taxon>
        <taxon>Streptophyta</taxon>
        <taxon>Embryophyta</taxon>
        <taxon>Tracheophyta</taxon>
        <taxon>Spermatophyta</taxon>
        <taxon>Magnoliopsida</taxon>
        <taxon>Liliopsida</taxon>
        <taxon>Poales</taxon>
        <taxon>Poaceae</taxon>
        <taxon>BOP clade</taxon>
        <taxon>Oryzoideae</taxon>
        <taxon>Oryzeae</taxon>
        <taxon>Oryzinae</taxon>
        <taxon>Oryza</taxon>
        <taxon>Oryza sativa</taxon>
    </lineage>
</organism>
<protein>
    <submittedName>
        <fullName evidence="3">Uncharacterized protein</fullName>
    </submittedName>
</protein>
<feature type="region of interest" description="Disordered" evidence="1">
    <location>
        <begin position="1"/>
        <end position="23"/>
    </location>
</feature>
<proteinExistence type="predicted"/>
<reference evidence="3" key="2">
    <citation type="submission" date="2002-05" db="EMBL/GenBank/DDBJ databases">
        <title>Oryza sativa nipponbare(GA3) genomic DNA, chromosome 2, BAC clone:OJ1789_D08.</title>
        <authorList>
            <person name="Sasaki T."/>
            <person name="Matsumoto T."/>
            <person name="Katayose Y."/>
        </authorList>
    </citation>
    <scope>NUCLEOTIDE SEQUENCE</scope>
</reference>